<dbReference type="AlphaFoldDB" id="A0A1I1LK92"/>
<sequence length="261" mass="29753">MGRGIGEGISALGAIYVGDVVHKRARPKRHSLRYRVFSMLVDLDQLESIDEKLRLFSLDRFNLVSLVTRDFGPRDGTSIAAFIRRRAAAAGVLDVTRIRMLAYPRLFGFAFNPITVYYCEDAEGVVRFMAYEVSNTFGEHHFYQAGVLPEQGEIQHEARKAFYVSPFNTLEGRYRFSVRPPAETVFLGITLSDDEGGLLTAYFKGERRLLSDFGLLKLLLAYPFMTAKVVLGIYWEALLLWLKGVPPTLKLRRQPKRHRQV</sequence>
<dbReference type="EMBL" id="FOMB01000010">
    <property type="protein sequence ID" value="SFC73439.1"/>
    <property type="molecule type" value="Genomic_DNA"/>
</dbReference>
<evidence type="ECO:0008006" key="4">
    <source>
        <dbReference type="Google" id="ProtNLM"/>
    </source>
</evidence>
<dbReference type="InterPro" id="IPR010775">
    <property type="entry name" value="DUF1365"/>
</dbReference>
<dbReference type="OrthoDB" id="9778801at2"/>
<reference evidence="2 3" key="1">
    <citation type="submission" date="2016-10" db="EMBL/GenBank/DDBJ databases">
        <authorList>
            <person name="de Groot N.N."/>
        </authorList>
    </citation>
    <scope>NUCLEOTIDE SEQUENCE [LARGE SCALE GENOMIC DNA]</scope>
    <source>
        <strain evidence="2 3">CGMCC 1.10210</strain>
    </source>
</reference>
<accession>A0A1I1LK92</accession>
<evidence type="ECO:0000313" key="3">
    <source>
        <dbReference type="Proteomes" id="UP000182258"/>
    </source>
</evidence>
<organism evidence="2 3">
    <name type="scientific">Devosia psychrophila</name>
    <dbReference type="NCBI Taxonomy" id="728005"/>
    <lineage>
        <taxon>Bacteria</taxon>
        <taxon>Pseudomonadati</taxon>
        <taxon>Pseudomonadota</taxon>
        <taxon>Alphaproteobacteria</taxon>
        <taxon>Hyphomicrobiales</taxon>
        <taxon>Devosiaceae</taxon>
        <taxon>Devosia</taxon>
    </lineage>
</organism>
<dbReference type="STRING" id="728005.SAMN04488059_11028"/>
<dbReference type="RefSeq" id="WP_052952894.1">
    <property type="nucleotide sequence ID" value="NZ_FOMB01000010.1"/>
</dbReference>
<name>A0A1I1LK92_9HYPH</name>
<keyword evidence="1" id="KW-1133">Transmembrane helix</keyword>
<evidence type="ECO:0000313" key="2">
    <source>
        <dbReference type="EMBL" id="SFC73439.1"/>
    </source>
</evidence>
<feature type="transmembrane region" description="Helical" evidence="1">
    <location>
        <begin position="214"/>
        <end position="235"/>
    </location>
</feature>
<dbReference type="PANTHER" id="PTHR33973:SF4">
    <property type="entry name" value="OS07G0153300 PROTEIN"/>
    <property type="match status" value="1"/>
</dbReference>
<proteinExistence type="predicted"/>
<protein>
    <recommendedName>
        <fullName evidence="4">DUF1365 domain-containing protein</fullName>
    </recommendedName>
</protein>
<keyword evidence="1" id="KW-0812">Transmembrane</keyword>
<gene>
    <name evidence="2" type="ORF">SAMN04488059_11028</name>
</gene>
<dbReference type="Pfam" id="PF07103">
    <property type="entry name" value="DUF1365"/>
    <property type="match status" value="1"/>
</dbReference>
<dbReference type="PANTHER" id="PTHR33973">
    <property type="entry name" value="OS07G0153300 PROTEIN"/>
    <property type="match status" value="1"/>
</dbReference>
<evidence type="ECO:0000256" key="1">
    <source>
        <dbReference type="SAM" id="Phobius"/>
    </source>
</evidence>
<keyword evidence="1" id="KW-0472">Membrane</keyword>
<dbReference type="Proteomes" id="UP000182258">
    <property type="component" value="Unassembled WGS sequence"/>
</dbReference>